<dbReference type="Proteomes" id="UP000887116">
    <property type="component" value="Unassembled WGS sequence"/>
</dbReference>
<dbReference type="OrthoDB" id="7553004at2759"/>
<accession>A0A8X6H998</accession>
<sequence length="67" mass="7694">MHWNFVSGLENPADCGTRGIPPTKLEKCDLWFNGPDWLRSSTFLIGELKIIHNYKKTCLPKPKEHPS</sequence>
<gene>
    <name evidence="1" type="primary">AVEN_113196_1</name>
    <name evidence="1" type="ORF">TNCT_502571</name>
</gene>
<reference evidence="1" key="1">
    <citation type="submission" date="2020-07" db="EMBL/GenBank/DDBJ databases">
        <title>Multicomponent nature underlies the extraordinary mechanical properties of spider dragline silk.</title>
        <authorList>
            <person name="Kono N."/>
            <person name="Nakamura H."/>
            <person name="Mori M."/>
            <person name="Yoshida Y."/>
            <person name="Ohtoshi R."/>
            <person name="Malay A.D."/>
            <person name="Moran D.A.P."/>
            <person name="Tomita M."/>
            <person name="Numata K."/>
            <person name="Arakawa K."/>
        </authorList>
    </citation>
    <scope>NUCLEOTIDE SEQUENCE</scope>
</reference>
<organism evidence="1 2">
    <name type="scientific">Trichonephila clavata</name>
    <name type="common">Joro spider</name>
    <name type="synonym">Nephila clavata</name>
    <dbReference type="NCBI Taxonomy" id="2740835"/>
    <lineage>
        <taxon>Eukaryota</taxon>
        <taxon>Metazoa</taxon>
        <taxon>Ecdysozoa</taxon>
        <taxon>Arthropoda</taxon>
        <taxon>Chelicerata</taxon>
        <taxon>Arachnida</taxon>
        <taxon>Araneae</taxon>
        <taxon>Araneomorphae</taxon>
        <taxon>Entelegynae</taxon>
        <taxon>Araneoidea</taxon>
        <taxon>Nephilidae</taxon>
        <taxon>Trichonephila</taxon>
    </lineage>
</organism>
<dbReference type="EMBL" id="BMAO01017920">
    <property type="protein sequence ID" value="GFR19337.1"/>
    <property type="molecule type" value="Genomic_DNA"/>
</dbReference>
<dbReference type="AlphaFoldDB" id="A0A8X6H998"/>
<comment type="caution">
    <text evidence="1">The sequence shown here is derived from an EMBL/GenBank/DDBJ whole genome shotgun (WGS) entry which is preliminary data.</text>
</comment>
<protein>
    <submittedName>
        <fullName evidence="1">DUF1758 domain-containing protein</fullName>
    </submittedName>
</protein>
<name>A0A8X6H998_TRICU</name>
<keyword evidence="2" id="KW-1185">Reference proteome</keyword>
<evidence type="ECO:0000313" key="1">
    <source>
        <dbReference type="EMBL" id="GFR19337.1"/>
    </source>
</evidence>
<proteinExistence type="predicted"/>
<evidence type="ECO:0000313" key="2">
    <source>
        <dbReference type="Proteomes" id="UP000887116"/>
    </source>
</evidence>